<dbReference type="SUPFAM" id="SSF50978">
    <property type="entry name" value="WD40 repeat-like"/>
    <property type="match status" value="1"/>
</dbReference>
<dbReference type="InterPro" id="IPR009771">
    <property type="entry name" value="RIC1_C"/>
</dbReference>
<evidence type="ECO:0000256" key="2">
    <source>
        <dbReference type="ARBA" id="ARBA00023136"/>
    </source>
</evidence>
<reference evidence="6" key="1">
    <citation type="submission" date="2022-11" db="EMBL/GenBank/DDBJ databases">
        <title>Centuries of genome instability and evolution in soft-shell clam transmissible cancer (bioRxiv).</title>
        <authorList>
            <person name="Hart S.F.M."/>
            <person name="Yonemitsu M.A."/>
            <person name="Giersch R.M."/>
            <person name="Beal B.F."/>
            <person name="Arriagada G."/>
            <person name="Davis B.W."/>
            <person name="Ostrander E.A."/>
            <person name="Goff S.P."/>
            <person name="Metzger M.J."/>
        </authorList>
    </citation>
    <scope>NUCLEOTIDE SEQUENCE</scope>
    <source>
        <strain evidence="6">MELC-2E11</strain>
        <tissue evidence="6">Siphon/mantle</tissue>
    </source>
</reference>
<gene>
    <name evidence="6" type="ORF">MAR_037490</name>
</gene>
<feature type="region of interest" description="Disordered" evidence="4">
    <location>
        <begin position="1268"/>
        <end position="1318"/>
    </location>
</feature>
<dbReference type="EMBL" id="CP111024">
    <property type="protein sequence ID" value="WAR23821.1"/>
    <property type="molecule type" value="Genomic_DNA"/>
</dbReference>
<evidence type="ECO:0000256" key="3">
    <source>
        <dbReference type="ARBA" id="ARBA00029879"/>
    </source>
</evidence>
<name>A0ABY7FSG1_MYAAR</name>
<dbReference type="InterPro" id="IPR036322">
    <property type="entry name" value="WD40_repeat_dom_sf"/>
</dbReference>
<proteinExistence type="predicted"/>
<dbReference type="Proteomes" id="UP001164746">
    <property type="component" value="Chromosome 13"/>
</dbReference>
<dbReference type="InterPro" id="IPR040096">
    <property type="entry name" value="Ric1"/>
</dbReference>
<dbReference type="PANTHER" id="PTHR22746:SF10">
    <property type="entry name" value="GUANINE NUCLEOTIDE EXCHANGE FACTOR SUBUNIT RIC1"/>
    <property type="match status" value="1"/>
</dbReference>
<dbReference type="Pfam" id="PF07064">
    <property type="entry name" value="RIC1"/>
    <property type="match status" value="1"/>
</dbReference>
<feature type="compositionally biased region" description="Polar residues" evidence="4">
    <location>
        <begin position="1268"/>
        <end position="1286"/>
    </location>
</feature>
<dbReference type="InterPro" id="IPR015943">
    <property type="entry name" value="WD40/YVTN_repeat-like_dom_sf"/>
</dbReference>
<keyword evidence="7" id="KW-1185">Reference proteome</keyword>
<evidence type="ECO:0000259" key="5">
    <source>
        <dbReference type="Pfam" id="PF07064"/>
    </source>
</evidence>
<keyword evidence="2" id="KW-0472">Membrane</keyword>
<sequence length="1318" mass="148126">MMGKCGAQKIKYGPVFFLDKKKTTVSKEIPGPQEFPRNFLVPRNSKEFPGPKKFSGSSWSQEILRKFLRSWVRIRIRNESKHGCLTSSWQNNENTMYFPVGWPKYLKQNIQHSQEPCFIVSSCDRMLFAVLYDERISIWYCKTSKGYIALFKVDLDISVPNHHCLYVSTEGKTQVPRREINGIVEGDSIPAIKISLQSYVQLTAKLCLCIREELAVASVDGSVTRLRWNAQRNDKASFHLQEMPVASDFLRSSGTRLTEADGYVVQMEYSPIIGGYCMGTVGVWATDIKDVACLAVNHRYRLIAYGCKGSNGVVYTLNEVEGTLEATHRLQVTCKNFPEMDKTVGPVSCLKWTPDGTALAMTWRKGGFSLWSVFGSLLICTEWGLEGYHLWMIGTQDAAEEAGQYETVNRSDLIQLQFVKSCLTVNPCMTNHEHVFMQGEDKLYLNTGDITSKSSQYTGREAHILVGSKQWQIIPISHSYLAANWPIRYTCVDKAGQCVAVAGKTGLAHYALFTRKWKLFGNETQERDMVVSGGMAWWKDFLCVACYNIIGQRDEVRCYWRGSKLDNTFACTQKVPSQVLLLNIFKDTLLLFFVDSHLSKVQEVALNTYIPHPVCVTGVLLTSLKIDVAPVSCQLRSHGARDTESLLLNVAGKLLVFQRDRSGPQILEKDKHSPHKQKQLPFTSPSVVATNVENMWTTPRTNTCKLQLTEALWLGCGAHGMKVWLPLFPKNESQAHNFMSKRIMLPFRVDIYPLAVLFEEAVILGVSSDSLTFKSSAITPHSGTHLQHIPYCSLERTVYKPWNLLGAVQNWPTFPMCWNFYCMKYWKQKPLPSNPSQEFPEYLQTFVHCARKTEVALWPHLFKTVGNPKDLFENLEKPIASRQHATLLLDSAVESNQWDLAQDIVRFLKSIDPSDNDASPPLAFNMMSPTTYTSTPAMEQDHFTFSSVSNVSRIRSSSVTAESMVREANKESGKKKLSHTLSDNQFNAKKSPSSKQVSIEGSTDQVYIDSILCRHARKLLSSNRIRDLGYFAANIRDFGFVSWLRKERLRTAKVTDFVCAIRDLHHQFHWPLPVLSLLASLTLLDDNAPLSPGFSRQNATLVPKPSPGPGGSQNNLYKVDSFISNGVSDEIILKPQLLRTEDSSLATQEISDSSSQFGDFDVLGDSTSSLDSLSPELELLSQEIISKGPEQSELELRYMFQVLLEAECLEWALLVAIVLRDSLAVVRTVNTASMTDTPLEPFLHAIRGQIHILSKITETAPPTLKLSTDMDSSNCSVEEGNLSPSAMTMRGENDTPHDLPSQTVDPPKQSECADEIIF</sequence>
<dbReference type="Gene3D" id="2.130.10.10">
    <property type="entry name" value="YVTN repeat-like/Quinoprotein amine dehydrogenase"/>
    <property type="match status" value="1"/>
</dbReference>
<evidence type="ECO:0000256" key="4">
    <source>
        <dbReference type="SAM" id="MobiDB-lite"/>
    </source>
</evidence>
<accession>A0ABY7FSG1</accession>
<organism evidence="6 7">
    <name type="scientific">Mya arenaria</name>
    <name type="common">Soft-shell clam</name>
    <dbReference type="NCBI Taxonomy" id="6604"/>
    <lineage>
        <taxon>Eukaryota</taxon>
        <taxon>Metazoa</taxon>
        <taxon>Spiralia</taxon>
        <taxon>Lophotrochozoa</taxon>
        <taxon>Mollusca</taxon>
        <taxon>Bivalvia</taxon>
        <taxon>Autobranchia</taxon>
        <taxon>Heteroconchia</taxon>
        <taxon>Euheterodonta</taxon>
        <taxon>Imparidentia</taxon>
        <taxon>Neoheterodontei</taxon>
        <taxon>Myida</taxon>
        <taxon>Myoidea</taxon>
        <taxon>Myidae</taxon>
        <taxon>Mya</taxon>
    </lineage>
</organism>
<protein>
    <recommendedName>
        <fullName evidence="3">Protein RIC1 homolog</fullName>
    </recommendedName>
</protein>
<feature type="domain" description="RIC1 C-terminal alpha solenoid region" evidence="5">
    <location>
        <begin position="837"/>
        <end position="917"/>
    </location>
</feature>
<dbReference type="Pfam" id="PF25440">
    <property type="entry name" value="Beta-prop_RIC1_2nd"/>
    <property type="match status" value="1"/>
</dbReference>
<evidence type="ECO:0000313" key="7">
    <source>
        <dbReference type="Proteomes" id="UP001164746"/>
    </source>
</evidence>
<comment type="subcellular location">
    <subcellularLocation>
        <location evidence="1">Membrane</location>
    </subcellularLocation>
</comment>
<dbReference type="PANTHER" id="PTHR22746">
    <property type="entry name" value="RAB6A-GEF COMPLEX PARTNER PROTEIN 1"/>
    <property type="match status" value="1"/>
</dbReference>
<evidence type="ECO:0000256" key="1">
    <source>
        <dbReference type="ARBA" id="ARBA00004370"/>
    </source>
</evidence>
<evidence type="ECO:0000313" key="6">
    <source>
        <dbReference type="EMBL" id="WAR23821.1"/>
    </source>
</evidence>